<sequence>MNTPIRTFNARDINRIRGFLDLAVRRQGGPKFKTLESLSRELASSTIVEPQEMPGDVVTMRSRVLLHYPATGTQEEFELVYPADADISQRRVSLLAPLGAALLGHKKGTMVEYPAPAGVLQVEIVDVLYQPEAAGDFDA</sequence>
<dbReference type="PANTHER" id="PTHR30437:SF5">
    <property type="entry name" value="REGULATOR OF NUCLEOSIDE DIPHOSPHATE KINASE"/>
    <property type="match status" value="1"/>
</dbReference>
<protein>
    <recommendedName>
        <fullName evidence="1">Transcription elongation factor GreA/GreB C-terminal domain-containing protein</fullName>
    </recommendedName>
</protein>
<proteinExistence type="predicted"/>
<dbReference type="Gene3D" id="3.10.50.30">
    <property type="entry name" value="Transcription elongation factor, GreA/GreB, C-terminal domain"/>
    <property type="match status" value="1"/>
</dbReference>
<dbReference type="SUPFAM" id="SSF54534">
    <property type="entry name" value="FKBP-like"/>
    <property type="match status" value="1"/>
</dbReference>
<dbReference type="InterPro" id="IPR023459">
    <property type="entry name" value="Tscrpt_elong_fac_GreA/B_fam"/>
</dbReference>
<keyword evidence="3" id="KW-1185">Reference proteome</keyword>
<dbReference type="GO" id="GO:0006354">
    <property type="term" value="P:DNA-templated transcription elongation"/>
    <property type="evidence" value="ECO:0007669"/>
    <property type="project" value="TreeGrafter"/>
</dbReference>
<feature type="domain" description="Transcription elongation factor GreA/GreB C-terminal" evidence="1">
    <location>
        <begin position="54"/>
        <end position="129"/>
    </location>
</feature>
<dbReference type="InterPro" id="IPR036953">
    <property type="entry name" value="GreA/GreB_C_sf"/>
</dbReference>
<dbReference type="Proteomes" id="UP000029692">
    <property type="component" value="Unassembled WGS sequence"/>
</dbReference>
<evidence type="ECO:0000313" key="3">
    <source>
        <dbReference type="Proteomes" id="UP000029692"/>
    </source>
</evidence>
<dbReference type="eggNOG" id="COG0782">
    <property type="taxonomic scope" value="Bacteria"/>
</dbReference>
<comment type="caution">
    <text evidence="2">The sequence shown here is derived from an EMBL/GenBank/DDBJ whole genome shotgun (WGS) entry which is preliminary data.</text>
</comment>
<evidence type="ECO:0000313" key="2">
    <source>
        <dbReference type="EMBL" id="KGE70822.1"/>
    </source>
</evidence>
<reference evidence="2 3" key="1">
    <citation type="submission" date="2014-05" db="EMBL/GenBank/DDBJ databases">
        <title>De novo Genome Sequence of Spirocheata sp.</title>
        <authorList>
            <person name="Shivani Y."/>
            <person name="Subhash Y."/>
            <person name="Tushar L."/>
            <person name="Sasikala C."/>
            <person name="Ramana C.V."/>
        </authorList>
    </citation>
    <scope>NUCLEOTIDE SEQUENCE [LARGE SCALE GENOMIC DNA]</scope>
    <source>
        <strain evidence="2 3">JC230</strain>
    </source>
</reference>
<dbReference type="STRING" id="1480694.DC28_15180"/>
<dbReference type="PANTHER" id="PTHR30437">
    <property type="entry name" value="TRANSCRIPTION ELONGATION FACTOR GREA"/>
    <property type="match status" value="1"/>
</dbReference>
<organism evidence="2 3">
    <name type="scientific">Spirochaeta lutea</name>
    <dbReference type="NCBI Taxonomy" id="1480694"/>
    <lineage>
        <taxon>Bacteria</taxon>
        <taxon>Pseudomonadati</taxon>
        <taxon>Spirochaetota</taxon>
        <taxon>Spirochaetia</taxon>
        <taxon>Spirochaetales</taxon>
        <taxon>Spirochaetaceae</taxon>
        <taxon>Spirochaeta</taxon>
    </lineage>
</organism>
<dbReference type="RefSeq" id="WP_037550588.1">
    <property type="nucleotide sequence ID" value="NZ_JNUP01000072.1"/>
</dbReference>
<dbReference type="AlphaFoldDB" id="A0A098QWJ9"/>
<dbReference type="GO" id="GO:0032784">
    <property type="term" value="P:regulation of DNA-templated transcription elongation"/>
    <property type="evidence" value="ECO:0007669"/>
    <property type="project" value="InterPro"/>
</dbReference>
<dbReference type="GO" id="GO:0070063">
    <property type="term" value="F:RNA polymerase binding"/>
    <property type="evidence" value="ECO:0007669"/>
    <property type="project" value="InterPro"/>
</dbReference>
<evidence type="ECO:0000259" key="1">
    <source>
        <dbReference type="Pfam" id="PF01272"/>
    </source>
</evidence>
<name>A0A098QWJ9_9SPIO</name>
<dbReference type="Pfam" id="PF01272">
    <property type="entry name" value="GreA_GreB"/>
    <property type="match status" value="1"/>
</dbReference>
<dbReference type="EMBL" id="JNUP01000072">
    <property type="protein sequence ID" value="KGE70822.1"/>
    <property type="molecule type" value="Genomic_DNA"/>
</dbReference>
<dbReference type="InterPro" id="IPR001437">
    <property type="entry name" value="Tscrpt_elong_fac_GreA/B_C"/>
</dbReference>
<dbReference type="GO" id="GO:0003677">
    <property type="term" value="F:DNA binding"/>
    <property type="evidence" value="ECO:0007669"/>
    <property type="project" value="InterPro"/>
</dbReference>
<accession>A0A098QWJ9</accession>
<gene>
    <name evidence="2" type="ORF">DC28_15180</name>
</gene>